<name>A0A8H7F7K6_AGABI</name>
<comment type="caution">
    <text evidence="3">The sequence shown here is derived from an EMBL/GenBank/DDBJ whole genome shotgun (WGS) entry which is preliminary data.</text>
</comment>
<evidence type="ECO:0000313" key="3">
    <source>
        <dbReference type="EMBL" id="KAF7782218.1"/>
    </source>
</evidence>
<gene>
    <name evidence="3" type="ORF">Agabi119p4_1594</name>
</gene>
<keyword evidence="2" id="KW-1133">Transmembrane helix</keyword>
<keyword evidence="2" id="KW-0812">Transmembrane</keyword>
<organism evidence="3 4">
    <name type="scientific">Agaricus bisporus var. burnettii</name>
    <dbReference type="NCBI Taxonomy" id="192524"/>
    <lineage>
        <taxon>Eukaryota</taxon>
        <taxon>Fungi</taxon>
        <taxon>Dikarya</taxon>
        <taxon>Basidiomycota</taxon>
        <taxon>Agaricomycotina</taxon>
        <taxon>Agaricomycetes</taxon>
        <taxon>Agaricomycetidae</taxon>
        <taxon>Agaricales</taxon>
        <taxon>Agaricineae</taxon>
        <taxon>Agaricaceae</taxon>
        <taxon>Agaricus</taxon>
    </lineage>
</organism>
<keyword evidence="2" id="KW-0472">Membrane</keyword>
<evidence type="ECO:0000256" key="2">
    <source>
        <dbReference type="SAM" id="Phobius"/>
    </source>
</evidence>
<dbReference type="EMBL" id="JABXXO010000003">
    <property type="protein sequence ID" value="KAF7782218.1"/>
    <property type="molecule type" value="Genomic_DNA"/>
</dbReference>
<feature type="transmembrane region" description="Helical" evidence="2">
    <location>
        <begin position="84"/>
        <end position="107"/>
    </location>
</feature>
<proteinExistence type="predicted"/>
<evidence type="ECO:0000256" key="1">
    <source>
        <dbReference type="SAM" id="MobiDB-lite"/>
    </source>
</evidence>
<feature type="compositionally biased region" description="Basic and acidic residues" evidence="1">
    <location>
        <begin position="19"/>
        <end position="34"/>
    </location>
</feature>
<reference evidence="3 4" key="1">
    <citation type="journal article" name="Sci. Rep.">
        <title>Telomere-to-telomere assembled and centromere annotated genomes of the two main subspecies of the button mushroom Agaricus bisporus reveal especially polymorphic chromosome ends.</title>
        <authorList>
            <person name="Sonnenberg A.S.M."/>
            <person name="Sedaghat-Telgerd N."/>
            <person name="Lavrijssen B."/>
            <person name="Ohm R.A."/>
            <person name="Hendrickx P.M."/>
            <person name="Scholtmeijer K."/>
            <person name="Baars J.J.P."/>
            <person name="van Peer A."/>
        </authorList>
    </citation>
    <scope>NUCLEOTIDE SEQUENCE [LARGE SCALE GENOMIC DNA]</scope>
    <source>
        <strain evidence="3 4">H119_p4</strain>
    </source>
</reference>
<dbReference type="AlphaFoldDB" id="A0A8H7F7K6"/>
<dbReference type="Proteomes" id="UP000629468">
    <property type="component" value="Unassembled WGS sequence"/>
</dbReference>
<protein>
    <submittedName>
        <fullName evidence="3">Uncharacterized protein</fullName>
    </submittedName>
</protein>
<feature type="region of interest" description="Disordered" evidence="1">
    <location>
        <begin position="1"/>
        <end position="52"/>
    </location>
</feature>
<sequence length="441" mass="48193">MGPASLASKVAESIIPGRGTDDYKPIRMDEEGAESRVSLSSPNRYRDNRSPDDEATVGLLEDEYSESEKVGLTEPRKSRWGFNWLTWFIILGGISAIVLVFVVAWGLTHPKVDNIKGLPEFGTSLGCLAAPFFYNDTRTHVFDAPMQPVKFDHGIDIRGDGVGTITLASASKDSSNIHYEVSISSTDDSFVQASQIKIPNPPPPQGNAGGLYSSVTTITTPYFKRDHPDACVRFDVKLYVPPSLKKLHLASHALAHIKYEKGANIELEDLYVTLYGLDKNNMIQTSKDVRSDHLSLEVTQGWIAGDVSLVDGATIMTQRGDGRMHVHVYPEPPRSKDAPETATLHTTTGAGVTKVFFHQNKGVKRPIASTHVSSRNGPVALNYQDAGFSGLVNLQAGSSKTLGLEELDNLEQDGEWTHFAGDKDGEDRITTNSRGWVSLLI</sequence>
<accession>A0A8H7F7K6</accession>
<evidence type="ECO:0000313" key="4">
    <source>
        <dbReference type="Proteomes" id="UP000629468"/>
    </source>
</evidence>